<accession>A0A8S5N0T0</accession>
<reference evidence="1" key="1">
    <citation type="journal article" date="2021" name="Proc. Natl. Acad. Sci. U.S.A.">
        <title>A Catalog of Tens of Thousands of Viruses from Human Metagenomes Reveals Hidden Associations with Chronic Diseases.</title>
        <authorList>
            <person name="Tisza M.J."/>
            <person name="Buck C.B."/>
        </authorList>
    </citation>
    <scope>NUCLEOTIDE SEQUENCE</scope>
    <source>
        <strain evidence="1">CtZi05</strain>
    </source>
</reference>
<dbReference type="EMBL" id="BK015032">
    <property type="protein sequence ID" value="DAD87967.1"/>
    <property type="molecule type" value="Genomic_DNA"/>
</dbReference>
<proteinExistence type="predicted"/>
<name>A0A8S5N0T0_9CAUD</name>
<evidence type="ECO:0000313" key="1">
    <source>
        <dbReference type="EMBL" id="DAD87967.1"/>
    </source>
</evidence>
<protein>
    <submittedName>
        <fullName evidence="1">Uncharacterized protein</fullName>
    </submittedName>
</protein>
<organism evidence="1">
    <name type="scientific">Siphoviridae sp. ctZi05</name>
    <dbReference type="NCBI Taxonomy" id="2826385"/>
    <lineage>
        <taxon>Viruses</taxon>
        <taxon>Duplodnaviria</taxon>
        <taxon>Heunggongvirae</taxon>
        <taxon>Uroviricota</taxon>
        <taxon>Caudoviricetes</taxon>
    </lineage>
</organism>
<sequence>MSTLLNVSSPNTRSYSARASMARSPYFSGMSMPLGFT</sequence>